<dbReference type="Proteomes" id="UP000632125">
    <property type="component" value="Unassembled WGS sequence"/>
</dbReference>
<organism evidence="1 2">
    <name type="scientific">Paenibacillus arenilitoris</name>
    <dbReference type="NCBI Taxonomy" id="2772299"/>
    <lineage>
        <taxon>Bacteria</taxon>
        <taxon>Bacillati</taxon>
        <taxon>Bacillota</taxon>
        <taxon>Bacilli</taxon>
        <taxon>Bacillales</taxon>
        <taxon>Paenibacillaceae</taxon>
        <taxon>Paenibacillus</taxon>
    </lineage>
</organism>
<reference evidence="1" key="1">
    <citation type="submission" date="2020-09" db="EMBL/GenBank/DDBJ databases">
        <title>A novel bacterium of genus Paenibacillus, isolated from South China Sea.</title>
        <authorList>
            <person name="Huang H."/>
            <person name="Mo K."/>
            <person name="Hu Y."/>
        </authorList>
    </citation>
    <scope>NUCLEOTIDE SEQUENCE</scope>
    <source>
        <strain evidence="1">IB182493</strain>
    </source>
</reference>
<evidence type="ECO:0008006" key="3">
    <source>
        <dbReference type="Google" id="ProtNLM"/>
    </source>
</evidence>
<evidence type="ECO:0000313" key="2">
    <source>
        <dbReference type="Proteomes" id="UP000632125"/>
    </source>
</evidence>
<proteinExistence type="predicted"/>
<sequence>MAIHIGISWGTIINAIRRMTGITERGRIRTVSLRALAVFLVVYGVQASFERNLGTKLFVYDPFGDWRFDASSLKFVQKQKKSLS</sequence>
<dbReference type="AlphaFoldDB" id="A0A927H9C6"/>
<gene>
    <name evidence="1" type="ORF">IDH41_28325</name>
</gene>
<protein>
    <recommendedName>
        <fullName evidence="3">DUF4405 domain-containing protein</fullName>
    </recommendedName>
</protein>
<name>A0A927H9C6_9BACL</name>
<accession>A0A927H9C6</accession>
<dbReference type="RefSeq" id="WP_190867218.1">
    <property type="nucleotide sequence ID" value="NZ_JACXIY010000049.1"/>
</dbReference>
<comment type="caution">
    <text evidence="1">The sequence shown here is derived from an EMBL/GenBank/DDBJ whole genome shotgun (WGS) entry which is preliminary data.</text>
</comment>
<dbReference type="EMBL" id="JACXIY010000049">
    <property type="protein sequence ID" value="MBD2872492.1"/>
    <property type="molecule type" value="Genomic_DNA"/>
</dbReference>
<evidence type="ECO:0000313" key="1">
    <source>
        <dbReference type="EMBL" id="MBD2872492.1"/>
    </source>
</evidence>
<keyword evidence="2" id="KW-1185">Reference proteome</keyword>